<name>A0AAE0B4B4_9ROSI</name>
<dbReference type="InterPro" id="IPR046796">
    <property type="entry name" value="Transposase_32_dom"/>
</dbReference>
<accession>A0AAE0B4B4</accession>
<dbReference type="Pfam" id="PF20167">
    <property type="entry name" value="Transposase_32"/>
    <property type="match status" value="1"/>
</dbReference>
<evidence type="ECO:0000313" key="3">
    <source>
        <dbReference type="EMBL" id="KAK3229531.1"/>
    </source>
</evidence>
<keyword evidence="4" id="KW-1185">Reference proteome</keyword>
<feature type="region of interest" description="Disordered" evidence="1">
    <location>
        <begin position="371"/>
        <end position="396"/>
    </location>
</feature>
<evidence type="ECO:0000259" key="2">
    <source>
        <dbReference type="Pfam" id="PF20167"/>
    </source>
</evidence>
<sequence length="396" mass="44941">MAGCRKGKQVSREGSRPSKKRREPLVMQSPSGKGKGVTISQPPDSHDLERWALFGNRRIWPERGINLTVFANTFVLETVDIMGWTGFARTPNMAALELVREFYYAMVPYQFYQGVPVMVRGTEVRITASRINRWFGAPEDLGDLVDGLPEHEHFEPYGGELASNLRMDGDTAWNDYYHTLLLSELKLDAAFWLMFETYSLVPSTHRTDLGYDLARCLYCIRNGLRIDIGQIIMKGICRGGHSTKGPLPFPYLITHFCEEAEINVRGGGWTMFAPMSDIGKKVYNELARRRGLRPIRGPMLEEDIVLFEEHADQRSGMSQVLSSLQEMRLQIDTNHQAYMGEFAYMTARMDSFQQGLTDAGIHIPYVQRRATWPSTSEPGSSSQQAPQDPTMPHQHP</sequence>
<dbReference type="EMBL" id="JANJYJ010000001">
    <property type="protein sequence ID" value="KAK3229531.1"/>
    <property type="molecule type" value="Genomic_DNA"/>
</dbReference>
<gene>
    <name evidence="3" type="ORF">Dsin_001412</name>
</gene>
<organism evidence="3 4">
    <name type="scientific">Dipteronia sinensis</name>
    <dbReference type="NCBI Taxonomy" id="43782"/>
    <lineage>
        <taxon>Eukaryota</taxon>
        <taxon>Viridiplantae</taxon>
        <taxon>Streptophyta</taxon>
        <taxon>Embryophyta</taxon>
        <taxon>Tracheophyta</taxon>
        <taxon>Spermatophyta</taxon>
        <taxon>Magnoliopsida</taxon>
        <taxon>eudicotyledons</taxon>
        <taxon>Gunneridae</taxon>
        <taxon>Pentapetalae</taxon>
        <taxon>rosids</taxon>
        <taxon>malvids</taxon>
        <taxon>Sapindales</taxon>
        <taxon>Sapindaceae</taxon>
        <taxon>Hippocastanoideae</taxon>
        <taxon>Acereae</taxon>
        <taxon>Dipteronia</taxon>
    </lineage>
</organism>
<dbReference type="Proteomes" id="UP001281410">
    <property type="component" value="Unassembled WGS sequence"/>
</dbReference>
<feature type="compositionally biased region" description="Polar residues" evidence="1">
    <location>
        <begin position="372"/>
        <end position="387"/>
    </location>
</feature>
<protein>
    <recommendedName>
        <fullName evidence="2">Putative plant transposon protein domain-containing protein</fullName>
    </recommendedName>
</protein>
<reference evidence="3" key="1">
    <citation type="journal article" date="2023" name="Plant J.">
        <title>Genome sequences and population genomics provide insights into the demographic history, inbreeding, and mutation load of two 'living fossil' tree species of Dipteronia.</title>
        <authorList>
            <person name="Feng Y."/>
            <person name="Comes H.P."/>
            <person name="Chen J."/>
            <person name="Zhu S."/>
            <person name="Lu R."/>
            <person name="Zhang X."/>
            <person name="Li P."/>
            <person name="Qiu J."/>
            <person name="Olsen K.M."/>
            <person name="Qiu Y."/>
        </authorList>
    </citation>
    <scope>NUCLEOTIDE SEQUENCE</scope>
    <source>
        <strain evidence="3">NBL</strain>
    </source>
</reference>
<dbReference type="AlphaFoldDB" id="A0AAE0B4B4"/>
<evidence type="ECO:0000256" key="1">
    <source>
        <dbReference type="SAM" id="MobiDB-lite"/>
    </source>
</evidence>
<feature type="domain" description="Putative plant transposon protein" evidence="2">
    <location>
        <begin position="82"/>
        <end position="262"/>
    </location>
</feature>
<evidence type="ECO:0000313" key="4">
    <source>
        <dbReference type="Proteomes" id="UP001281410"/>
    </source>
</evidence>
<proteinExistence type="predicted"/>
<comment type="caution">
    <text evidence="3">The sequence shown here is derived from an EMBL/GenBank/DDBJ whole genome shotgun (WGS) entry which is preliminary data.</text>
</comment>
<feature type="region of interest" description="Disordered" evidence="1">
    <location>
        <begin position="1"/>
        <end position="44"/>
    </location>
</feature>